<comment type="caution">
    <text evidence="1">The sequence shown here is derived from an EMBL/GenBank/DDBJ whole genome shotgun (WGS) entry which is preliminary data.</text>
</comment>
<dbReference type="Proteomes" id="UP000823405">
    <property type="component" value="Unassembled WGS sequence"/>
</dbReference>
<evidence type="ECO:0000313" key="1">
    <source>
        <dbReference type="EMBL" id="KAG0321409.1"/>
    </source>
</evidence>
<evidence type="ECO:0000313" key="2">
    <source>
        <dbReference type="Proteomes" id="UP000823405"/>
    </source>
</evidence>
<dbReference type="OrthoDB" id="2421064at2759"/>
<protein>
    <submittedName>
        <fullName evidence="1">Uncharacterized protein</fullName>
    </submittedName>
</protein>
<keyword evidence="2" id="KW-1185">Reference proteome</keyword>
<name>A0A9P6RK01_9FUNG</name>
<dbReference type="AlphaFoldDB" id="A0A9P6RK01"/>
<reference evidence="1" key="1">
    <citation type="journal article" date="2020" name="Fungal Divers.">
        <title>Resolving the Mortierellaceae phylogeny through synthesis of multi-gene phylogenetics and phylogenomics.</title>
        <authorList>
            <person name="Vandepol N."/>
            <person name="Liber J."/>
            <person name="Desiro A."/>
            <person name="Na H."/>
            <person name="Kennedy M."/>
            <person name="Barry K."/>
            <person name="Grigoriev I.V."/>
            <person name="Miller A.N."/>
            <person name="O'Donnell K."/>
            <person name="Stajich J.E."/>
            <person name="Bonito G."/>
        </authorList>
    </citation>
    <scope>NUCLEOTIDE SEQUENCE</scope>
    <source>
        <strain evidence="1">NVP60</strain>
    </source>
</reference>
<accession>A0A9P6RK01</accession>
<organism evidence="1 2">
    <name type="scientific">Linnemannia gamsii</name>
    <dbReference type="NCBI Taxonomy" id="64522"/>
    <lineage>
        <taxon>Eukaryota</taxon>
        <taxon>Fungi</taxon>
        <taxon>Fungi incertae sedis</taxon>
        <taxon>Mucoromycota</taxon>
        <taxon>Mortierellomycotina</taxon>
        <taxon>Mortierellomycetes</taxon>
        <taxon>Mortierellales</taxon>
        <taxon>Mortierellaceae</taxon>
        <taxon>Linnemannia</taxon>
    </lineage>
</organism>
<dbReference type="EMBL" id="JAAAIN010000064">
    <property type="protein sequence ID" value="KAG0321409.1"/>
    <property type="molecule type" value="Genomic_DNA"/>
</dbReference>
<proteinExistence type="predicted"/>
<sequence>MPTACQRFFDIPELTASLNLFLCTKDRNQLLSTSRSLYKVFAPLSWSHFNIKLVLTVGRLFKSPEAIQSLAQHVECVQSLETSSFFFKTYMENILAFAQIQQLERSSLSDTGTGTGGAVVTAPPPPKWLPPLRNRSMIFDVFTLPPIAPMRNLLRLHCCLTRLEMDGDKLGLRQSYLICWLLRLNLRLTKLHLEGLTLSNALLVRVLNRTLPRLFQLRDLHLESSCEVSMDAIKSLFLSCPISLEALSLKFQLDDNVAQPVPVSDTTVVLEEEAADEDGDDDEGFPVVRRNGPLPNLTKLIMPKHLHGYPTSIIEFFLRDCPSLQMWEVPNLESMPVSSSHDVGVLLGTFNPKIRQLTTRDESNHCQEFLNVIKSMPPNQLETLTALRYSDNTPGELWEVLEPHKEVFRELVILETYKASTLTFQQILRNCPQLTKFSAMTIHDQYAKLRLEDVASVVPWVCLNLTHVCLTLDLSGTGAGRKYDDAVKVVKSGRIPLPFVWTAQEQACWRQLETMYTQLGSLAGWVEKIEEFWGLGVGVHARGADHVEAGGGGVDGEGVACFGDDRLFG</sequence>
<gene>
    <name evidence="1" type="ORF">BGZ97_011407</name>
</gene>